<feature type="region of interest" description="Disordered" evidence="1">
    <location>
        <begin position="1"/>
        <end position="26"/>
    </location>
</feature>
<accession>A0ABW2RJB1</accession>
<protein>
    <submittedName>
        <fullName evidence="2">Uncharacterized protein</fullName>
    </submittedName>
</protein>
<comment type="caution">
    <text evidence="2">The sequence shown here is derived from an EMBL/GenBank/DDBJ whole genome shotgun (WGS) entry which is preliminary data.</text>
</comment>
<organism evidence="2 3">
    <name type="scientific">Laceyella putida</name>
    <dbReference type="NCBI Taxonomy" id="110101"/>
    <lineage>
        <taxon>Bacteria</taxon>
        <taxon>Bacillati</taxon>
        <taxon>Bacillota</taxon>
        <taxon>Bacilli</taxon>
        <taxon>Bacillales</taxon>
        <taxon>Thermoactinomycetaceae</taxon>
        <taxon>Laceyella</taxon>
    </lineage>
</organism>
<sequence length="87" mass="10123">MSDAPHPHQFYPREPRRHPRQPLYPGLKAPTLGAVESFVQYGLREARYTSFEHALREVAAIAYLMGRGYDPQTAHQIVESWEVNERF</sequence>
<evidence type="ECO:0000313" key="3">
    <source>
        <dbReference type="Proteomes" id="UP001596500"/>
    </source>
</evidence>
<reference evidence="3" key="1">
    <citation type="journal article" date="2019" name="Int. J. Syst. Evol. Microbiol.">
        <title>The Global Catalogue of Microorganisms (GCM) 10K type strain sequencing project: providing services to taxonomists for standard genome sequencing and annotation.</title>
        <authorList>
            <consortium name="The Broad Institute Genomics Platform"/>
            <consortium name="The Broad Institute Genome Sequencing Center for Infectious Disease"/>
            <person name="Wu L."/>
            <person name="Ma J."/>
        </authorList>
    </citation>
    <scope>NUCLEOTIDE SEQUENCE [LARGE SCALE GENOMIC DNA]</scope>
    <source>
        <strain evidence="3">CGMCC 1.12942</strain>
    </source>
</reference>
<evidence type="ECO:0000313" key="2">
    <source>
        <dbReference type="EMBL" id="MFC7441076.1"/>
    </source>
</evidence>
<dbReference type="EMBL" id="JBHTBW010000020">
    <property type="protein sequence ID" value="MFC7441076.1"/>
    <property type="molecule type" value="Genomic_DNA"/>
</dbReference>
<keyword evidence="3" id="KW-1185">Reference proteome</keyword>
<proteinExistence type="predicted"/>
<name>A0ABW2RJB1_9BACL</name>
<gene>
    <name evidence="2" type="ORF">ACFQNG_07895</name>
</gene>
<dbReference type="RefSeq" id="WP_379864371.1">
    <property type="nucleotide sequence ID" value="NZ_JBHTBW010000020.1"/>
</dbReference>
<dbReference type="Proteomes" id="UP001596500">
    <property type="component" value="Unassembled WGS sequence"/>
</dbReference>
<evidence type="ECO:0000256" key="1">
    <source>
        <dbReference type="SAM" id="MobiDB-lite"/>
    </source>
</evidence>